<accession>A0A1I0QRD1</accession>
<dbReference type="GO" id="GO:0003677">
    <property type="term" value="F:DNA binding"/>
    <property type="evidence" value="ECO:0007669"/>
    <property type="project" value="InterPro"/>
</dbReference>
<evidence type="ECO:0000256" key="3">
    <source>
        <dbReference type="ARBA" id="ARBA00023082"/>
    </source>
</evidence>
<dbReference type="Gene3D" id="1.10.10.10">
    <property type="entry name" value="Winged helix-like DNA-binding domain superfamily/Winged helix DNA-binding domain"/>
    <property type="match status" value="1"/>
</dbReference>
<dbReference type="Pfam" id="PF08281">
    <property type="entry name" value="Sigma70_r4_2"/>
    <property type="match status" value="1"/>
</dbReference>
<gene>
    <name evidence="7" type="ORF">SAMN04488122_1666</name>
</gene>
<name>A0A1I0QRD1_9BACT</name>
<evidence type="ECO:0000313" key="8">
    <source>
        <dbReference type="Proteomes" id="UP000199310"/>
    </source>
</evidence>
<protein>
    <submittedName>
        <fullName evidence="7">Sigma-70 region 2</fullName>
    </submittedName>
</protein>
<dbReference type="InterPro" id="IPR013249">
    <property type="entry name" value="RNA_pol_sigma70_r4_t2"/>
</dbReference>
<evidence type="ECO:0000256" key="1">
    <source>
        <dbReference type="ARBA" id="ARBA00010641"/>
    </source>
</evidence>
<proteinExistence type="inferred from homology"/>
<sequence length="202" mass="23788">MIENKDTDLWNRFRQGEEQALYTLYEQYYHLLLFLGLKICARSETVKDCIQQVFLYLWEKKEGLDEVSNVRSYLITSFKRRLLLHLQQEKKNNGLLSVWMDAENGDSIPSVEQLLVQQQQSKEAIGRIQEAISLLSPRQKELINLRFYEGRSYDEITDLTGLTHRTVYNHLYEALKSLKQSLEQDLKSGKLHLRTLLLLLPL</sequence>
<evidence type="ECO:0000259" key="5">
    <source>
        <dbReference type="Pfam" id="PF04542"/>
    </source>
</evidence>
<evidence type="ECO:0000259" key="6">
    <source>
        <dbReference type="Pfam" id="PF08281"/>
    </source>
</evidence>
<dbReference type="PANTHER" id="PTHR43133">
    <property type="entry name" value="RNA POLYMERASE ECF-TYPE SIGMA FACTO"/>
    <property type="match status" value="1"/>
</dbReference>
<dbReference type="Pfam" id="PF04542">
    <property type="entry name" value="Sigma70_r2"/>
    <property type="match status" value="1"/>
</dbReference>
<dbReference type="GO" id="GO:0016987">
    <property type="term" value="F:sigma factor activity"/>
    <property type="evidence" value="ECO:0007669"/>
    <property type="project" value="UniProtKB-KW"/>
</dbReference>
<reference evidence="8" key="1">
    <citation type="submission" date="2016-10" db="EMBL/GenBank/DDBJ databases">
        <authorList>
            <person name="Varghese N."/>
            <person name="Submissions S."/>
        </authorList>
    </citation>
    <scope>NUCLEOTIDE SEQUENCE [LARGE SCALE GENOMIC DNA]</scope>
    <source>
        <strain evidence="8">DSM 3695</strain>
    </source>
</reference>
<dbReference type="AlphaFoldDB" id="A0A1I0QRD1"/>
<dbReference type="SUPFAM" id="SSF88946">
    <property type="entry name" value="Sigma2 domain of RNA polymerase sigma factors"/>
    <property type="match status" value="1"/>
</dbReference>
<dbReference type="GO" id="GO:0006352">
    <property type="term" value="P:DNA-templated transcription initiation"/>
    <property type="evidence" value="ECO:0007669"/>
    <property type="project" value="InterPro"/>
</dbReference>
<dbReference type="RefSeq" id="WP_089892996.1">
    <property type="nucleotide sequence ID" value="NZ_FOJG01000001.1"/>
</dbReference>
<dbReference type="Proteomes" id="UP000199310">
    <property type="component" value="Unassembled WGS sequence"/>
</dbReference>
<dbReference type="InterPro" id="IPR007627">
    <property type="entry name" value="RNA_pol_sigma70_r2"/>
</dbReference>
<dbReference type="InterPro" id="IPR013325">
    <property type="entry name" value="RNA_pol_sigma_r2"/>
</dbReference>
<evidence type="ECO:0000256" key="4">
    <source>
        <dbReference type="ARBA" id="ARBA00023163"/>
    </source>
</evidence>
<keyword evidence="4" id="KW-0804">Transcription</keyword>
<comment type="similarity">
    <text evidence="1">Belongs to the sigma-70 factor family. ECF subfamily.</text>
</comment>
<evidence type="ECO:0000256" key="2">
    <source>
        <dbReference type="ARBA" id="ARBA00023015"/>
    </source>
</evidence>
<dbReference type="InterPro" id="IPR013324">
    <property type="entry name" value="RNA_pol_sigma_r3/r4-like"/>
</dbReference>
<dbReference type="InterPro" id="IPR036388">
    <property type="entry name" value="WH-like_DNA-bd_sf"/>
</dbReference>
<keyword evidence="8" id="KW-1185">Reference proteome</keyword>
<dbReference type="NCBIfam" id="TIGR02937">
    <property type="entry name" value="sigma70-ECF"/>
    <property type="match status" value="1"/>
</dbReference>
<dbReference type="CDD" id="cd06171">
    <property type="entry name" value="Sigma70_r4"/>
    <property type="match status" value="1"/>
</dbReference>
<feature type="domain" description="RNA polymerase sigma factor 70 region 4 type 2" evidence="6">
    <location>
        <begin position="127"/>
        <end position="178"/>
    </location>
</feature>
<dbReference type="STRING" id="29529.SAMN04488122_1666"/>
<evidence type="ECO:0000313" key="7">
    <source>
        <dbReference type="EMBL" id="SEW29858.1"/>
    </source>
</evidence>
<dbReference type="InterPro" id="IPR014284">
    <property type="entry name" value="RNA_pol_sigma-70_dom"/>
</dbReference>
<dbReference type="Gene3D" id="1.10.1740.10">
    <property type="match status" value="1"/>
</dbReference>
<dbReference type="InterPro" id="IPR039425">
    <property type="entry name" value="RNA_pol_sigma-70-like"/>
</dbReference>
<dbReference type="OrthoDB" id="9150024at2"/>
<dbReference type="SUPFAM" id="SSF88659">
    <property type="entry name" value="Sigma3 and sigma4 domains of RNA polymerase sigma factors"/>
    <property type="match status" value="1"/>
</dbReference>
<keyword evidence="2" id="KW-0805">Transcription regulation</keyword>
<keyword evidence="3" id="KW-0731">Sigma factor</keyword>
<organism evidence="7 8">
    <name type="scientific">Chitinophaga arvensicola</name>
    <dbReference type="NCBI Taxonomy" id="29529"/>
    <lineage>
        <taxon>Bacteria</taxon>
        <taxon>Pseudomonadati</taxon>
        <taxon>Bacteroidota</taxon>
        <taxon>Chitinophagia</taxon>
        <taxon>Chitinophagales</taxon>
        <taxon>Chitinophagaceae</taxon>
        <taxon>Chitinophaga</taxon>
    </lineage>
</organism>
<dbReference type="EMBL" id="FOJG01000001">
    <property type="protein sequence ID" value="SEW29858.1"/>
    <property type="molecule type" value="Genomic_DNA"/>
</dbReference>
<feature type="domain" description="RNA polymerase sigma-70 region 2" evidence="5">
    <location>
        <begin position="24"/>
        <end position="90"/>
    </location>
</feature>
<dbReference type="PANTHER" id="PTHR43133:SF46">
    <property type="entry name" value="RNA POLYMERASE SIGMA-70 FACTOR ECF SUBFAMILY"/>
    <property type="match status" value="1"/>
</dbReference>